<dbReference type="AlphaFoldDB" id="A0A1G6DB54"/>
<keyword evidence="6" id="KW-0411">Iron-sulfur</keyword>
<proteinExistence type="predicted"/>
<dbReference type="GO" id="GO:0051539">
    <property type="term" value="F:4 iron, 4 sulfur cluster binding"/>
    <property type="evidence" value="ECO:0007669"/>
    <property type="project" value="UniProtKB-KW"/>
</dbReference>
<keyword evidence="2" id="KW-0004">4Fe-4S</keyword>
<evidence type="ECO:0000259" key="7">
    <source>
        <dbReference type="PROSITE" id="PS51379"/>
    </source>
</evidence>
<evidence type="ECO:0000256" key="1">
    <source>
        <dbReference type="ARBA" id="ARBA00022448"/>
    </source>
</evidence>
<dbReference type="EMBL" id="FMXO01000011">
    <property type="protein sequence ID" value="SDB42358.1"/>
    <property type="molecule type" value="Genomic_DNA"/>
</dbReference>
<keyword evidence="3" id="KW-0479">Metal-binding</keyword>
<keyword evidence="5" id="KW-0408">Iron</keyword>
<dbReference type="PANTHER" id="PTHR42859:SF10">
    <property type="entry name" value="DIMETHYLSULFOXIDE REDUCTASE CHAIN B"/>
    <property type="match status" value="1"/>
</dbReference>
<dbReference type="InterPro" id="IPR050294">
    <property type="entry name" value="RnfB_subfamily"/>
</dbReference>
<dbReference type="CDD" id="cd10550">
    <property type="entry name" value="DMSOR_beta_like"/>
    <property type="match status" value="1"/>
</dbReference>
<dbReference type="Proteomes" id="UP000198771">
    <property type="component" value="Unassembled WGS sequence"/>
</dbReference>
<name>A0A1G6DB54_9BACT</name>
<evidence type="ECO:0000313" key="9">
    <source>
        <dbReference type="Proteomes" id="UP000198771"/>
    </source>
</evidence>
<dbReference type="Gene3D" id="3.30.70.20">
    <property type="match status" value="2"/>
</dbReference>
<dbReference type="RefSeq" id="WP_244148716.1">
    <property type="nucleotide sequence ID" value="NZ_FMXO01000011.1"/>
</dbReference>
<dbReference type="STRING" id="617002.SAMN05660653_02020"/>
<feature type="domain" description="4Fe-4S ferredoxin-type" evidence="7">
    <location>
        <begin position="49"/>
        <end position="80"/>
    </location>
</feature>
<dbReference type="InterPro" id="IPR017900">
    <property type="entry name" value="4Fe4S_Fe_S_CS"/>
</dbReference>
<dbReference type="Pfam" id="PF12800">
    <property type="entry name" value="Fer4_4"/>
    <property type="match status" value="1"/>
</dbReference>
<dbReference type="PANTHER" id="PTHR42859">
    <property type="entry name" value="OXIDOREDUCTASE"/>
    <property type="match status" value="1"/>
</dbReference>
<dbReference type="SUPFAM" id="SSF54862">
    <property type="entry name" value="4Fe-4S ferredoxins"/>
    <property type="match status" value="1"/>
</dbReference>
<evidence type="ECO:0000256" key="6">
    <source>
        <dbReference type="ARBA" id="ARBA00023014"/>
    </source>
</evidence>
<dbReference type="InterPro" id="IPR017896">
    <property type="entry name" value="4Fe4S_Fe-S-bd"/>
</dbReference>
<gene>
    <name evidence="8" type="ORF">SAMN05660653_02020</name>
</gene>
<organism evidence="8 9">
    <name type="scientific">Desulfonatronum thiosulfatophilum</name>
    <dbReference type="NCBI Taxonomy" id="617002"/>
    <lineage>
        <taxon>Bacteria</taxon>
        <taxon>Pseudomonadati</taxon>
        <taxon>Thermodesulfobacteriota</taxon>
        <taxon>Desulfovibrionia</taxon>
        <taxon>Desulfovibrionales</taxon>
        <taxon>Desulfonatronaceae</taxon>
        <taxon>Desulfonatronum</taxon>
    </lineage>
</organism>
<feature type="domain" description="4Fe-4S ferredoxin-type" evidence="7">
    <location>
        <begin position="6"/>
        <end position="38"/>
    </location>
</feature>
<accession>A0A1G6DB54</accession>
<feature type="domain" description="4Fe-4S ferredoxin-type" evidence="7">
    <location>
        <begin position="82"/>
        <end position="111"/>
    </location>
</feature>
<reference evidence="8 9" key="1">
    <citation type="submission" date="2016-10" db="EMBL/GenBank/DDBJ databases">
        <authorList>
            <person name="de Groot N.N."/>
        </authorList>
    </citation>
    <scope>NUCLEOTIDE SEQUENCE [LARGE SCALE GENOMIC DNA]</scope>
    <source>
        <strain evidence="8 9">ASO4-2</strain>
    </source>
</reference>
<dbReference type="Pfam" id="PF13247">
    <property type="entry name" value="Fer4_11"/>
    <property type="match status" value="1"/>
</dbReference>
<keyword evidence="9" id="KW-1185">Reference proteome</keyword>
<sequence>MKQNRPPIFIRTHFDACTGCQLCQAACSNQKFGGYNPRKSMLSIRRMWENMVHIPVVCEQCANPMCLRACPVKAISRDEQTGAVVIDRETCISCGLCSRYCPLEMIHVDPESGKAFKCDLCGGRPQCVSACPVGALELVSATDSQEEERDE</sequence>
<evidence type="ECO:0000256" key="2">
    <source>
        <dbReference type="ARBA" id="ARBA00022485"/>
    </source>
</evidence>
<keyword evidence="1" id="KW-0813">Transport</keyword>
<dbReference type="PROSITE" id="PS00198">
    <property type="entry name" value="4FE4S_FER_1"/>
    <property type="match status" value="1"/>
</dbReference>
<dbReference type="GO" id="GO:0046872">
    <property type="term" value="F:metal ion binding"/>
    <property type="evidence" value="ECO:0007669"/>
    <property type="project" value="UniProtKB-KW"/>
</dbReference>
<feature type="domain" description="4Fe-4S ferredoxin-type" evidence="7">
    <location>
        <begin position="117"/>
        <end position="141"/>
    </location>
</feature>
<evidence type="ECO:0000256" key="4">
    <source>
        <dbReference type="ARBA" id="ARBA00022982"/>
    </source>
</evidence>
<evidence type="ECO:0000256" key="5">
    <source>
        <dbReference type="ARBA" id="ARBA00023004"/>
    </source>
</evidence>
<keyword evidence="4" id="KW-0249">Electron transport</keyword>
<protein>
    <submittedName>
        <fullName evidence="8">Fe-S-cluster-containing dehydrogenase component</fullName>
    </submittedName>
</protein>
<evidence type="ECO:0000256" key="3">
    <source>
        <dbReference type="ARBA" id="ARBA00022723"/>
    </source>
</evidence>
<dbReference type="PROSITE" id="PS51379">
    <property type="entry name" value="4FE4S_FER_2"/>
    <property type="match status" value="4"/>
</dbReference>
<evidence type="ECO:0000313" key="8">
    <source>
        <dbReference type="EMBL" id="SDB42358.1"/>
    </source>
</evidence>